<gene>
    <name evidence="10" type="ORF">ACHAW5_002103</name>
</gene>
<evidence type="ECO:0000256" key="2">
    <source>
        <dbReference type="ARBA" id="ARBA00022448"/>
    </source>
</evidence>
<evidence type="ECO:0000256" key="8">
    <source>
        <dbReference type="SAM" id="MobiDB-lite"/>
    </source>
</evidence>
<feature type="domain" description="RanBD1" evidence="9">
    <location>
        <begin position="355"/>
        <end position="419"/>
    </location>
</feature>
<dbReference type="GO" id="GO:0005643">
    <property type="term" value="C:nuclear pore"/>
    <property type="evidence" value="ECO:0007669"/>
    <property type="project" value="UniProtKB-SubCell"/>
</dbReference>
<keyword evidence="4" id="KW-0653">Protein transport</keyword>
<evidence type="ECO:0000256" key="5">
    <source>
        <dbReference type="ARBA" id="ARBA00023010"/>
    </source>
</evidence>
<comment type="subcellular location">
    <subcellularLocation>
        <location evidence="1">Nucleus</location>
        <location evidence="1">Nuclear pore complex</location>
    </subcellularLocation>
</comment>
<dbReference type="PANTHER" id="PTHR38697">
    <property type="entry name" value="NUCLEAR PORE COMPLEX PROTEIN SIMILAR TO S. CEREVISIAE NUP2 (EUROFUNG)"/>
    <property type="match status" value="1"/>
</dbReference>
<feature type="region of interest" description="Disordered" evidence="8">
    <location>
        <begin position="309"/>
        <end position="354"/>
    </location>
</feature>
<dbReference type="InterPro" id="IPR011993">
    <property type="entry name" value="PH-like_dom_sf"/>
</dbReference>
<feature type="compositionally biased region" description="Low complexity" evidence="8">
    <location>
        <begin position="64"/>
        <end position="74"/>
    </location>
</feature>
<dbReference type="InterPro" id="IPR015007">
    <property type="entry name" value="NUP2/50/61"/>
</dbReference>
<keyword evidence="6" id="KW-0906">Nuclear pore complex</keyword>
<accession>A0ABD3PHV4</accession>
<name>A0ABD3PHV4_9STRA</name>
<evidence type="ECO:0000259" key="9">
    <source>
        <dbReference type="PROSITE" id="PS50196"/>
    </source>
</evidence>
<dbReference type="Pfam" id="PF00638">
    <property type="entry name" value="Ran_BP1"/>
    <property type="match status" value="1"/>
</dbReference>
<protein>
    <recommendedName>
        <fullName evidence="9">RanBD1 domain-containing protein</fullName>
    </recommendedName>
</protein>
<evidence type="ECO:0000313" key="10">
    <source>
        <dbReference type="EMBL" id="KAL3787735.1"/>
    </source>
</evidence>
<evidence type="ECO:0000313" key="11">
    <source>
        <dbReference type="Proteomes" id="UP001530315"/>
    </source>
</evidence>
<proteinExistence type="predicted"/>
<keyword evidence="7" id="KW-0539">Nucleus</keyword>
<dbReference type="SMART" id="SM00160">
    <property type="entry name" value="RanBD"/>
    <property type="match status" value="1"/>
</dbReference>
<dbReference type="PROSITE" id="PS50196">
    <property type="entry name" value="RANBD1"/>
    <property type="match status" value="1"/>
</dbReference>
<feature type="compositionally biased region" description="Basic and acidic residues" evidence="8">
    <location>
        <begin position="341"/>
        <end position="350"/>
    </location>
</feature>
<dbReference type="CDD" id="cd13170">
    <property type="entry name" value="RanBD_NUP50"/>
    <property type="match status" value="1"/>
</dbReference>
<evidence type="ECO:0000256" key="1">
    <source>
        <dbReference type="ARBA" id="ARBA00004567"/>
    </source>
</evidence>
<dbReference type="EMBL" id="JALLAZ020000763">
    <property type="protein sequence ID" value="KAL3787735.1"/>
    <property type="molecule type" value="Genomic_DNA"/>
</dbReference>
<organism evidence="10 11">
    <name type="scientific">Stephanodiscus triporus</name>
    <dbReference type="NCBI Taxonomy" id="2934178"/>
    <lineage>
        <taxon>Eukaryota</taxon>
        <taxon>Sar</taxon>
        <taxon>Stramenopiles</taxon>
        <taxon>Ochrophyta</taxon>
        <taxon>Bacillariophyta</taxon>
        <taxon>Coscinodiscophyceae</taxon>
        <taxon>Thalassiosirophycidae</taxon>
        <taxon>Stephanodiscales</taxon>
        <taxon>Stephanodiscaceae</taxon>
        <taxon>Stephanodiscus</taxon>
    </lineage>
</organism>
<feature type="compositionally biased region" description="Polar residues" evidence="8">
    <location>
        <begin position="243"/>
        <end position="264"/>
    </location>
</feature>
<feature type="region of interest" description="Disordered" evidence="8">
    <location>
        <begin position="234"/>
        <end position="268"/>
    </location>
</feature>
<feature type="region of interest" description="Disordered" evidence="8">
    <location>
        <begin position="1"/>
        <end position="117"/>
    </location>
</feature>
<dbReference type="AlphaFoldDB" id="A0ABD3PHV4"/>
<keyword evidence="2" id="KW-0813">Transport</keyword>
<feature type="compositionally biased region" description="Low complexity" evidence="8">
    <location>
        <begin position="309"/>
        <end position="326"/>
    </location>
</feature>
<feature type="compositionally biased region" description="Polar residues" evidence="8">
    <location>
        <begin position="75"/>
        <end position="108"/>
    </location>
</feature>
<dbReference type="InterPro" id="IPR000156">
    <property type="entry name" value="Ran_bind_dom"/>
</dbReference>
<dbReference type="InterPro" id="IPR053074">
    <property type="entry name" value="NPC_Nucleoporin"/>
</dbReference>
<reference evidence="10 11" key="1">
    <citation type="submission" date="2024-10" db="EMBL/GenBank/DDBJ databases">
        <title>Updated reference genomes for cyclostephanoid diatoms.</title>
        <authorList>
            <person name="Roberts W.R."/>
            <person name="Alverson A.J."/>
        </authorList>
    </citation>
    <scope>NUCLEOTIDE SEQUENCE [LARGE SCALE GENOMIC DNA]</scope>
    <source>
        <strain evidence="10 11">AJA276-08</strain>
    </source>
</reference>
<evidence type="ECO:0000256" key="4">
    <source>
        <dbReference type="ARBA" id="ARBA00022927"/>
    </source>
</evidence>
<keyword evidence="5" id="KW-0811">Translocation</keyword>
<keyword evidence="3" id="KW-0509">mRNA transport</keyword>
<evidence type="ECO:0000256" key="7">
    <source>
        <dbReference type="ARBA" id="ARBA00023242"/>
    </source>
</evidence>
<dbReference type="Gene3D" id="2.30.29.30">
    <property type="entry name" value="Pleckstrin-homology domain (PH domain)/Phosphotyrosine-binding domain (PTB)"/>
    <property type="match status" value="1"/>
</dbReference>
<dbReference type="Proteomes" id="UP001530315">
    <property type="component" value="Unassembled WGS sequence"/>
</dbReference>
<comment type="caution">
    <text evidence="10">The sequence shown here is derived from an EMBL/GenBank/DDBJ whole genome shotgun (WGS) entry which is preliminary data.</text>
</comment>
<dbReference type="PANTHER" id="PTHR38697:SF1">
    <property type="entry name" value="NUCLEAR PORE COMPLEX PROTEIN SIMILAR TO S. CEREVISIAE NUP2 (EUROFUNG)"/>
    <property type="match status" value="1"/>
</dbReference>
<dbReference type="GO" id="GO:0051028">
    <property type="term" value="P:mRNA transport"/>
    <property type="evidence" value="ECO:0007669"/>
    <property type="project" value="UniProtKB-KW"/>
</dbReference>
<dbReference type="Pfam" id="PF08911">
    <property type="entry name" value="NUP50"/>
    <property type="match status" value="1"/>
</dbReference>
<keyword evidence="11" id="KW-1185">Reference proteome</keyword>
<evidence type="ECO:0000256" key="3">
    <source>
        <dbReference type="ARBA" id="ARBA00022816"/>
    </source>
</evidence>
<sequence length="467" mass="50386">MPKLKRVSESQLNKDAYEAGQDDDRFAVQPDPGRGMTRASEDVMQRRKIVKVSRRNFGSGSGSGVASSASTVSTQPLASSNPFASTALVQPTAMSSAQTSHNSDGQQPPSKPNPFANIAFASKSTAPTTAPLPKHTFSFTSSSASAAPKPAISTFSFAPNTTASQMTVTDTAPNTLLSTPRQLSNTVKSGKITELNTILMQTIVDHWEGQLRTCDYAQFMKEYLQHMEDIESEMENEAPAVDHTSSANLTTTSRSDTQTASSLWSFGGGAPPPAAKPFSFPLTAAPAPPAASAPAGTFSFTSKPAFSFGAPPSSTPTFTTAQTAASGDGNHDDDDPTSNPDDGKVEKIEQEDNTEEEILHEVRAKHMKFEDKKWKKFGAGVLRLYRHKTTSKHRMVIRNEIGKVQFNVAISKGMRFEKIIKDGKQGKATFAKFIAIEDASKGPEPFMLQVKPDCLDKLHETLMRMVA</sequence>
<evidence type="ECO:0000256" key="6">
    <source>
        <dbReference type="ARBA" id="ARBA00023132"/>
    </source>
</evidence>
<dbReference type="SUPFAM" id="SSF50729">
    <property type="entry name" value="PH domain-like"/>
    <property type="match status" value="1"/>
</dbReference>
<dbReference type="GO" id="GO:0015031">
    <property type="term" value="P:protein transport"/>
    <property type="evidence" value="ECO:0007669"/>
    <property type="project" value="UniProtKB-KW"/>
</dbReference>